<keyword evidence="3" id="KW-1185">Reference proteome</keyword>
<feature type="transmembrane region" description="Helical" evidence="1">
    <location>
        <begin position="268"/>
        <end position="301"/>
    </location>
</feature>
<feature type="transmembrane region" description="Helical" evidence="1">
    <location>
        <begin position="371"/>
        <end position="391"/>
    </location>
</feature>
<name>A0A1H8WXG3_9EURY</name>
<dbReference type="AlphaFoldDB" id="A0A1H8WXG3"/>
<feature type="transmembrane region" description="Helical" evidence="1">
    <location>
        <begin position="191"/>
        <end position="212"/>
    </location>
</feature>
<keyword evidence="1" id="KW-1133">Transmembrane helix</keyword>
<feature type="transmembrane region" description="Helical" evidence="1">
    <location>
        <begin position="73"/>
        <end position="91"/>
    </location>
</feature>
<feature type="transmembrane region" description="Helical" evidence="1">
    <location>
        <begin position="397"/>
        <end position="417"/>
    </location>
</feature>
<gene>
    <name evidence="2" type="ORF">SAMN04487948_1473</name>
</gene>
<keyword evidence="1" id="KW-0812">Transmembrane</keyword>
<dbReference type="OrthoDB" id="137309at2157"/>
<dbReference type="EMBL" id="FODV01000047">
    <property type="protein sequence ID" value="SEP31768.1"/>
    <property type="molecule type" value="Genomic_DNA"/>
</dbReference>
<protein>
    <recommendedName>
        <fullName evidence="4">Dolichyl-phosphate-mannose-protein mannosyltransferase</fullName>
    </recommendedName>
</protein>
<accession>A0A1H8WXG3</accession>
<dbReference type="RefSeq" id="WP_139246826.1">
    <property type="nucleotide sequence ID" value="NZ_FODV01000047.1"/>
</dbReference>
<evidence type="ECO:0008006" key="4">
    <source>
        <dbReference type="Google" id="ProtNLM"/>
    </source>
</evidence>
<feature type="transmembrane region" description="Helical" evidence="1">
    <location>
        <begin position="41"/>
        <end position="61"/>
    </location>
</feature>
<organism evidence="2 3">
    <name type="scientific">Halogranum amylolyticum</name>
    <dbReference type="NCBI Taxonomy" id="660520"/>
    <lineage>
        <taxon>Archaea</taxon>
        <taxon>Methanobacteriati</taxon>
        <taxon>Methanobacteriota</taxon>
        <taxon>Stenosarchaea group</taxon>
        <taxon>Halobacteria</taxon>
        <taxon>Halobacteriales</taxon>
        <taxon>Haloferacaceae</taxon>
    </lineage>
</organism>
<evidence type="ECO:0000313" key="2">
    <source>
        <dbReference type="EMBL" id="SEP31768.1"/>
    </source>
</evidence>
<feature type="transmembrane region" description="Helical" evidence="1">
    <location>
        <begin position="240"/>
        <end position="256"/>
    </location>
</feature>
<feature type="transmembrane region" description="Helical" evidence="1">
    <location>
        <begin position="219"/>
        <end position="234"/>
    </location>
</feature>
<evidence type="ECO:0000313" key="3">
    <source>
        <dbReference type="Proteomes" id="UP000199126"/>
    </source>
</evidence>
<proteinExistence type="predicted"/>
<sequence length="581" mass="64104">MNERTKFIFTSICFLFAVATTLSVASPATNYELSIYGSTPLAVWIVLSLLSGISIIVIMFGRTQTNRRLGGTALVLVSLIIFALPLLRGYHFHGPGDSMGYRGISLEILKTGIGEVIYPALPTVAAITHQVTGVRLDKAWLIAFPWFAVLFVFGLVAAARRVGDNQNVVTLSLITAALFLPLNQISRAGVFSLPSTTTATIFLTPLALFLLIKLQSNDREIWAVSIIFLTGYIFFHPQQFVNYILVALTASIVYVYRSKSSFRYPGRLTILAIALFCVFWLWVSSFDLFASAIGGVVLRVLRGGTTGDLSSAGGSLGAVGGSLTELFIKLFFIPFIACVIVGTAMLLYILSQQFSLGRFELLGDLSKEETMLVSTLVPITAITGVYTLAFSQYFRHIGFAMVIVSVVLPAIVARPLSRTDLTKNRAMKIAGVVFLTVIVAMSAMTIHPSPFIFQESGHVTKAQVEGYEHVFKYTDESTEYAHLRLYPHRFYDSIYGDAAAKRRNIESSQTNVLYNFTKSVRNSSDSTYYIITDADRMQDFVMYDEAFLARSELSKMEQQTSCIYRNGGVEVCKNALNSTHS</sequence>
<reference evidence="3" key="1">
    <citation type="submission" date="2016-10" db="EMBL/GenBank/DDBJ databases">
        <authorList>
            <person name="Varghese N."/>
            <person name="Submissions S."/>
        </authorList>
    </citation>
    <scope>NUCLEOTIDE SEQUENCE [LARGE SCALE GENOMIC DNA]</scope>
    <source>
        <strain evidence="3">CGMCC 1.10121</strain>
    </source>
</reference>
<feature type="transmembrane region" description="Helical" evidence="1">
    <location>
        <begin position="429"/>
        <end position="446"/>
    </location>
</feature>
<keyword evidence="1" id="KW-0472">Membrane</keyword>
<dbReference type="Proteomes" id="UP000199126">
    <property type="component" value="Unassembled WGS sequence"/>
</dbReference>
<evidence type="ECO:0000256" key="1">
    <source>
        <dbReference type="SAM" id="Phobius"/>
    </source>
</evidence>
<feature type="transmembrane region" description="Helical" evidence="1">
    <location>
        <begin position="168"/>
        <end position="185"/>
    </location>
</feature>
<feature type="transmembrane region" description="Helical" evidence="1">
    <location>
        <begin position="139"/>
        <end position="159"/>
    </location>
</feature>
<feature type="transmembrane region" description="Helical" evidence="1">
    <location>
        <begin position="326"/>
        <end position="350"/>
    </location>
</feature>